<dbReference type="GO" id="GO:0003825">
    <property type="term" value="F:alpha,alpha-trehalose-phosphate synthase (UDP-forming) activity"/>
    <property type="evidence" value="ECO:0007669"/>
    <property type="project" value="UniProtKB-EC"/>
</dbReference>
<dbReference type="InterPro" id="IPR023214">
    <property type="entry name" value="HAD_sf"/>
</dbReference>
<dbReference type="InterPro" id="IPR036412">
    <property type="entry name" value="HAD-like_sf"/>
</dbReference>
<evidence type="ECO:0000256" key="2">
    <source>
        <dbReference type="ARBA" id="ARBA00006330"/>
    </source>
</evidence>
<dbReference type="EC" id="2.4.1.15" evidence="3"/>
<evidence type="ECO:0000313" key="8">
    <source>
        <dbReference type="Proteomes" id="UP001472866"/>
    </source>
</evidence>
<sequence length="1030" mass="114769">MATTPTGQGGFPNHVSVSTRVDRLLRERQMRRSQSLGTLQSAGKPGAAGSKDEKAQSPAGEADRGVRRHSGNDEATTTSSASMADDGSREVSAILQGQQKQGASPLHPSPGKPRRQSDSESVSMSHRLSSGLSPNPLAMDGAASSQNPLRSKSPLSSVIGVKHSHSQPSQLNFGQPAREDSSLLGDWRNFSADKLVLLGQETMNMQQNQELVRDKGMRISGPGLSLQQAPLVAAKALDPAHRALSGMMQDQCAKEQRLIVVANRLPFSAFKGIGGDWKLQVSPGGLVSALTCVEGYSMTWVGWPGQYIEEGERDSLREAFAKKDCCPVYLDEKTTDLFYNGYCNSVLWQLFHYIALQQEGTLSETQTVQDQYDAYKAANEMFMKAVMTEYQEGDIVWVHDYHLMLLPQILKEEVPEMKVGWFLHTPFPSSEIFRTLPQRNDILMGVLRADLVGFHTYDYARHFVSSCCRILGLEGTLDGIENAHMGTITRVAVFPIGIDPEKWINELDTPSVQARILEMRGQFQGRKVLLGVDRLDMVKGIPQKLLAFEKFLEENPEWRNHVLLVQIAIPSRKDVPEYQKLTSGVHEMVGRINGRFGSLTQNPIHFLDCSLDFHNLCALYAVTDVLVVASLRDGMNLVSYEYVACQNKEFPGVLVLSEFAGAAQSLGAGAILSNPYNVNELSSAIAYALKMSDQERQQRHRQNFMHVKVHTAQAWGETFISELHDTHIEAALRTMHIPPKLDTSLVTDSYRRSKSRLVVMGYNATLTTSANPKAQSNRQFDQIRTLTQVSAEVKEYLRAIVARENTEVLVVSGSERYKLERIFEGVEGVWLAAENGIFLKPPRKDWSLVVENINLEWMESVQLVFDYFCERTPRSYVDTRETSLVWNCKYSDIDFGRNQMRDMLQHLWTGSISNAQVEILRGAKSVEARPLGVTKGGAVQRIMQVIANDTGIRPDFIFCAGHFMPRDEDIFTYFDKPEEELMEGLAPLASTFEGVPATITTCTVGRKHSLAKNHLKGSGEIAELLNLFIT</sequence>
<organism evidence="7 8">
    <name type="scientific">Chloropicon roscoffensis</name>
    <dbReference type="NCBI Taxonomy" id="1461544"/>
    <lineage>
        <taxon>Eukaryota</taxon>
        <taxon>Viridiplantae</taxon>
        <taxon>Chlorophyta</taxon>
        <taxon>Chloropicophyceae</taxon>
        <taxon>Chloropicales</taxon>
        <taxon>Chloropicaceae</taxon>
        <taxon>Chloropicon</taxon>
    </lineage>
</organism>
<feature type="compositionally biased region" description="Basic and acidic residues" evidence="6">
    <location>
        <begin position="50"/>
        <end position="65"/>
    </location>
</feature>
<dbReference type="GO" id="GO:0005829">
    <property type="term" value="C:cytosol"/>
    <property type="evidence" value="ECO:0007669"/>
    <property type="project" value="TreeGrafter"/>
</dbReference>
<dbReference type="Pfam" id="PF00982">
    <property type="entry name" value="Glyco_transf_20"/>
    <property type="match status" value="1"/>
</dbReference>
<accession>A0AAX4PHG0</accession>
<comment type="similarity">
    <text evidence="2">In the C-terminal section; belongs to the trehalose phosphatase family.</text>
</comment>
<dbReference type="SUPFAM" id="SSF56784">
    <property type="entry name" value="HAD-like"/>
    <property type="match status" value="1"/>
</dbReference>
<dbReference type="AlphaFoldDB" id="A0AAX4PHG0"/>
<evidence type="ECO:0000256" key="1">
    <source>
        <dbReference type="ARBA" id="ARBA00005409"/>
    </source>
</evidence>
<dbReference type="NCBIfam" id="NF011071">
    <property type="entry name" value="PRK14501.1"/>
    <property type="match status" value="1"/>
</dbReference>
<feature type="compositionally biased region" description="Polar residues" evidence="6">
    <location>
        <begin position="73"/>
        <end position="82"/>
    </location>
</feature>
<dbReference type="Gene3D" id="3.40.50.2000">
    <property type="entry name" value="Glycogen Phosphorylase B"/>
    <property type="match status" value="2"/>
</dbReference>
<dbReference type="FunFam" id="3.40.50.2000:FF:000039">
    <property type="entry name" value="alpha,alpha-trehalose-phosphate synthase [UDP-forming] 1-like"/>
    <property type="match status" value="1"/>
</dbReference>
<dbReference type="SUPFAM" id="SSF53756">
    <property type="entry name" value="UDP-Glycosyltransferase/glycogen phosphorylase"/>
    <property type="match status" value="1"/>
</dbReference>
<protein>
    <recommendedName>
        <fullName evidence="3">alpha,alpha-trehalose-phosphate synthase (UDP-forming)</fullName>
        <ecNumber evidence="3">2.4.1.15</ecNumber>
    </recommendedName>
</protein>
<name>A0AAX4PHG0_9CHLO</name>
<feature type="compositionally biased region" description="Polar residues" evidence="6">
    <location>
        <begin position="143"/>
        <end position="156"/>
    </location>
</feature>
<keyword evidence="8" id="KW-1185">Reference proteome</keyword>
<reference evidence="7 8" key="1">
    <citation type="submission" date="2024-03" db="EMBL/GenBank/DDBJ databases">
        <title>Complete genome sequence of the green alga Chloropicon roscoffensis RCC1871.</title>
        <authorList>
            <person name="Lemieux C."/>
            <person name="Pombert J.-F."/>
            <person name="Otis C."/>
            <person name="Turmel M."/>
        </authorList>
    </citation>
    <scope>NUCLEOTIDE SEQUENCE [LARGE SCALE GENOMIC DNA]</scope>
    <source>
        <strain evidence="7 8">RCC1871</strain>
    </source>
</reference>
<gene>
    <name evidence="7" type="ORF">HKI87_12g71970</name>
</gene>
<evidence type="ECO:0000256" key="5">
    <source>
        <dbReference type="ARBA" id="ARBA00022679"/>
    </source>
</evidence>
<dbReference type="PANTHER" id="PTHR10788:SF106">
    <property type="entry name" value="BCDNA.GH08860"/>
    <property type="match status" value="1"/>
</dbReference>
<dbReference type="Gene3D" id="3.40.50.1000">
    <property type="entry name" value="HAD superfamily/HAD-like"/>
    <property type="match status" value="1"/>
</dbReference>
<comment type="similarity">
    <text evidence="1">In the N-terminal section; belongs to the glycosyltransferase 20 family.</text>
</comment>
<dbReference type="GO" id="GO:0004805">
    <property type="term" value="F:trehalose-phosphatase activity"/>
    <property type="evidence" value="ECO:0007669"/>
    <property type="project" value="TreeGrafter"/>
</dbReference>
<feature type="compositionally biased region" description="Basic and acidic residues" evidence="6">
    <location>
        <begin position="20"/>
        <end position="30"/>
    </location>
</feature>
<dbReference type="Pfam" id="PF02358">
    <property type="entry name" value="Trehalose_PPase"/>
    <property type="match status" value="1"/>
</dbReference>
<dbReference type="EMBL" id="CP151512">
    <property type="protein sequence ID" value="WZN65637.1"/>
    <property type="molecule type" value="Genomic_DNA"/>
</dbReference>
<dbReference type="InterPro" id="IPR003337">
    <property type="entry name" value="Trehalose_PPase"/>
</dbReference>
<evidence type="ECO:0000256" key="3">
    <source>
        <dbReference type="ARBA" id="ARBA00012538"/>
    </source>
</evidence>
<dbReference type="GO" id="GO:0005992">
    <property type="term" value="P:trehalose biosynthetic process"/>
    <property type="evidence" value="ECO:0007669"/>
    <property type="project" value="InterPro"/>
</dbReference>
<proteinExistence type="inferred from homology"/>
<feature type="compositionally biased region" description="Polar residues" evidence="6">
    <location>
        <begin position="119"/>
        <end position="133"/>
    </location>
</feature>
<dbReference type="FunFam" id="3.40.50.2000:FF:000046">
    <property type="entry name" value="alpha,alpha-trehalose-phosphate synthase [UDP-forming] 1"/>
    <property type="match status" value="1"/>
</dbReference>
<evidence type="ECO:0000256" key="6">
    <source>
        <dbReference type="SAM" id="MobiDB-lite"/>
    </source>
</evidence>
<dbReference type="Proteomes" id="UP001472866">
    <property type="component" value="Chromosome 12"/>
</dbReference>
<evidence type="ECO:0000313" key="7">
    <source>
        <dbReference type="EMBL" id="WZN65637.1"/>
    </source>
</evidence>
<evidence type="ECO:0000256" key="4">
    <source>
        <dbReference type="ARBA" id="ARBA00022676"/>
    </source>
</evidence>
<feature type="compositionally biased region" description="Polar residues" evidence="6">
    <location>
        <begin position="32"/>
        <end position="41"/>
    </location>
</feature>
<dbReference type="PANTHER" id="PTHR10788">
    <property type="entry name" value="TREHALOSE-6-PHOSPHATE SYNTHASE"/>
    <property type="match status" value="1"/>
</dbReference>
<feature type="region of interest" description="Disordered" evidence="6">
    <location>
        <begin position="1"/>
        <end position="178"/>
    </location>
</feature>
<keyword evidence="4" id="KW-0328">Glycosyltransferase</keyword>
<dbReference type="InterPro" id="IPR001830">
    <property type="entry name" value="Glyco_trans_20"/>
</dbReference>
<keyword evidence="5" id="KW-0808">Transferase</keyword>
<dbReference type="CDD" id="cd03788">
    <property type="entry name" value="GT20_TPS"/>
    <property type="match status" value="1"/>
</dbReference>